<dbReference type="UniPathway" id="UPA00148"/>
<dbReference type="GO" id="GO:0009236">
    <property type="term" value="P:cobalamin biosynthetic process"/>
    <property type="evidence" value="ECO:0007669"/>
    <property type="project" value="UniProtKB-UniPathway"/>
</dbReference>
<dbReference type="PANTHER" id="PTHR43182:SF1">
    <property type="entry name" value="COBALT-PRECORRIN-7 C(5)-METHYLTRANSFERASE"/>
    <property type="match status" value="1"/>
</dbReference>
<gene>
    <name evidence="8" type="ORF">LRLP16767_LR202_01778</name>
    <name evidence="7" type="ORF">LRLP16767_LR3C6_01203</name>
</gene>
<dbReference type="GO" id="GO:0008276">
    <property type="term" value="F:protein methyltransferase activity"/>
    <property type="evidence" value="ECO:0007669"/>
    <property type="project" value="InterPro"/>
</dbReference>
<dbReference type="EMBL" id="LN887650">
    <property type="protein sequence ID" value="CUR41941.1"/>
    <property type="molecule type" value="Genomic_DNA"/>
</dbReference>
<accession>A0A0U5D0M2</accession>
<evidence type="ECO:0000256" key="2">
    <source>
        <dbReference type="ARBA" id="ARBA00022573"/>
    </source>
</evidence>
<keyword evidence="5" id="KW-0949">S-adenosyl-L-methionine</keyword>
<proteinExistence type="predicted"/>
<dbReference type="Proteomes" id="UP000235484">
    <property type="component" value="Unassembled WGS sequence"/>
</dbReference>
<evidence type="ECO:0000313" key="9">
    <source>
        <dbReference type="Proteomes" id="UP000235484"/>
    </source>
</evidence>
<dbReference type="GO" id="GO:0032259">
    <property type="term" value="P:methylation"/>
    <property type="evidence" value="ECO:0007669"/>
    <property type="project" value="UniProtKB-KW"/>
</dbReference>
<evidence type="ECO:0000256" key="3">
    <source>
        <dbReference type="ARBA" id="ARBA00022603"/>
    </source>
</evidence>
<evidence type="ECO:0000256" key="4">
    <source>
        <dbReference type="ARBA" id="ARBA00022679"/>
    </source>
</evidence>
<dbReference type="Gene3D" id="3.40.50.150">
    <property type="entry name" value="Vaccinia Virus protein VP39"/>
    <property type="match status" value="1"/>
</dbReference>
<comment type="pathway">
    <text evidence="1">Cofactor biosynthesis; adenosylcobalamin biosynthesis.</text>
</comment>
<evidence type="ECO:0000259" key="6">
    <source>
        <dbReference type="Pfam" id="PF13847"/>
    </source>
</evidence>
<dbReference type="PANTHER" id="PTHR43182">
    <property type="entry name" value="COBALT-PRECORRIN-6B C(15)-METHYLTRANSFERASE (DECARBOXYLATING)"/>
    <property type="match status" value="1"/>
</dbReference>
<dbReference type="AlphaFoldDB" id="A0A0U5D0M2"/>
<dbReference type="InterPro" id="IPR014008">
    <property type="entry name" value="Cbl_synth_MTase_CbiT"/>
</dbReference>
<evidence type="ECO:0000256" key="1">
    <source>
        <dbReference type="ARBA" id="ARBA00004953"/>
    </source>
</evidence>
<dbReference type="CDD" id="cd02440">
    <property type="entry name" value="AdoMet_MTases"/>
    <property type="match status" value="1"/>
</dbReference>
<dbReference type="NCBIfam" id="NF006138">
    <property type="entry name" value="PRK08287.1"/>
    <property type="match status" value="1"/>
</dbReference>
<evidence type="ECO:0000256" key="5">
    <source>
        <dbReference type="ARBA" id="ARBA00022691"/>
    </source>
</evidence>
<keyword evidence="4 7" id="KW-0808">Transferase</keyword>
<organism evidence="7">
    <name type="scientific">Limosilactobacillus reuteri</name>
    <name type="common">Lactobacillus reuteri</name>
    <dbReference type="NCBI Taxonomy" id="1598"/>
    <lineage>
        <taxon>Bacteria</taxon>
        <taxon>Bacillati</taxon>
        <taxon>Bacillota</taxon>
        <taxon>Bacilli</taxon>
        <taxon>Lactobacillales</taxon>
        <taxon>Lactobacillaceae</taxon>
        <taxon>Limosilactobacillus</taxon>
    </lineage>
</organism>
<dbReference type="InterPro" id="IPR050714">
    <property type="entry name" value="Cobalamin_biosynth_MTase"/>
</dbReference>
<reference evidence="9" key="1">
    <citation type="submission" date="2015-10" db="EMBL/GenBank/DDBJ databases">
        <authorList>
            <person name="Crossman L.C."/>
        </authorList>
    </citation>
    <scope>NUCLEOTIDE SEQUENCE [LARGE SCALE GENOMIC DNA]</scope>
    <source>
        <strain evidence="9">20-2</strain>
    </source>
</reference>
<dbReference type="RefSeq" id="WP_102816744.1">
    <property type="nucleotide sequence ID" value="NZ_CP143846.1"/>
</dbReference>
<keyword evidence="3 7" id="KW-0489">Methyltransferase</keyword>
<dbReference type="EMBL" id="LN887421">
    <property type="protein sequence ID" value="CUR39237.1"/>
    <property type="molecule type" value="Genomic_DNA"/>
</dbReference>
<dbReference type="Pfam" id="PF13847">
    <property type="entry name" value="Methyltransf_31"/>
    <property type="match status" value="1"/>
</dbReference>
<evidence type="ECO:0000313" key="8">
    <source>
        <dbReference type="EMBL" id="CUR41941.1"/>
    </source>
</evidence>
<dbReference type="NCBIfam" id="TIGR02469">
    <property type="entry name" value="CbiT"/>
    <property type="match status" value="1"/>
</dbReference>
<keyword evidence="2" id="KW-0169">Cobalamin biosynthesis</keyword>
<name>A0A0U5D0M2_LIMRT</name>
<dbReference type="InterPro" id="IPR025714">
    <property type="entry name" value="Methyltranfer_dom"/>
</dbReference>
<feature type="domain" description="Methyltransferase" evidence="6">
    <location>
        <begin position="29"/>
        <end position="103"/>
    </location>
</feature>
<sequence>MRDDEFLRNKVPMTKSEVRAISIDKLELSDKNTFLDIGAGTGSVSIQAAREFPNLNVTAIEMNDAGIDIIKQNINKFNLHNINLIKGIAPQDIPNQKYDAIFVGGSGAQLDGIIKFASTHLTVNGTIVLNFILFENAMQVEKLLTAAGFKKIEMVEVGVLRWHQLGKGHFFKPNNPTIIVNAKNIERID</sequence>
<dbReference type="InterPro" id="IPR029063">
    <property type="entry name" value="SAM-dependent_MTases_sf"/>
</dbReference>
<protein>
    <submittedName>
        <fullName evidence="7">Cobalt-precorrin-6y C15-methyltransferase [decarboxylating]</fullName>
    </submittedName>
</protein>
<evidence type="ECO:0000313" key="7">
    <source>
        <dbReference type="EMBL" id="CUR39237.1"/>
    </source>
</evidence>
<dbReference type="SUPFAM" id="SSF53335">
    <property type="entry name" value="S-adenosyl-L-methionine-dependent methyltransferases"/>
    <property type="match status" value="1"/>
</dbReference>
<reference evidence="7" key="2">
    <citation type="submission" date="2015-10" db="EMBL/GenBank/DDBJ databases">
        <authorList>
            <person name="Gilbert D.G."/>
        </authorList>
    </citation>
    <scope>NUCLEOTIDE SEQUENCE</scope>
    <source>
        <strain evidence="8">20-2</strain>
        <strain evidence="7">3c6</strain>
    </source>
</reference>